<feature type="chain" id="PRO_5031252037" description="SpaA-like prealbumin fold domain-containing protein" evidence="3">
    <location>
        <begin position="26"/>
        <end position="238"/>
    </location>
</feature>
<feature type="region of interest" description="Disordered" evidence="1">
    <location>
        <begin position="30"/>
        <end position="96"/>
    </location>
</feature>
<keyword evidence="2" id="KW-0472">Membrane</keyword>
<evidence type="ECO:0000259" key="4">
    <source>
        <dbReference type="Pfam" id="PF17802"/>
    </source>
</evidence>
<evidence type="ECO:0000313" key="5">
    <source>
        <dbReference type="EMBL" id="MXP78584.1"/>
    </source>
</evidence>
<keyword evidence="3" id="KW-0732">Signal</keyword>
<feature type="domain" description="SpaA-like prealbumin fold" evidence="4">
    <location>
        <begin position="96"/>
        <end position="169"/>
    </location>
</feature>
<reference evidence="5 6" key="1">
    <citation type="submission" date="2019-12" db="EMBL/GenBank/DDBJ databases">
        <title>Sporaefaciens musculi gen. nov., sp. nov., a novel bacterium isolated from the caecum of an obese mouse.</title>
        <authorList>
            <person name="Rasmussen T.S."/>
            <person name="Streidl T."/>
            <person name="Hitch T.C.A."/>
            <person name="Wortmann E."/>
            <person name="Deptula P."/>
            <person name="Hansen M."/>
            <person name="Nielsen D.S."/>
            <person name="Clavel T."/>
            <person name="Vogensen F.K."/>
        </authorList>
    </citation>
    <scope>NUCLEOTIDE SEQUENCE [LARGE SCALE GENOMIC DNA]</scope>
    <source>
        <strain evidence="5 6">WCA-9-b2</strain>
    </source>
</reference>
<keyword evidence="2" id="KW-0812">Transmembrane</keyword>
<dbReference type="Proteomes" id="UP000460412">
    <property type="component" value="Unassembled WGS sequence"/>
</dbReference>
<evidence type="ECO:0000256" key="1">
    <source>
        <dbReference type="SAM" id="MobiDB-lite"/>
    </source>
</evidence>
<dbReference type="InterPro" id="IPR013783">
    <property type="entry name" value="Ig-like_fold"/>
</dbReference>
<dbReference type="Pfam" id="PF17802">
    <property type="entry name" value="SpaA"/>
    <property type="match status" value="1"/>
</dbReference>
<accession>A0A7X3MLJ0</accession>
<dbReference type="Gene3D" id="2.60.40.10">
    <property type="entry name" value="Immunoglobulins"/>
    <property type="match status" value="1"/>
</dbReference>
<sequence>MKQIKTIFTTVCLFLLLSVPMTAWAAPEPEPVTWTETMESKPADVEAGEETENAVYERGAETKQEAEADQEAKPKQETEPKKEEAKSQAAQRDSGTLRIQNAAAGTGERLSGAVFAVYENNGAKKGELTLKDGAASLSLPAGDYYLKQIKAPSGYGTEPARIVFAVWGGETTLAEVTSEIDLKNVNPQDIIPKTGQIPPVRAYVFSLFCFAAAFLCGFELRRMDGRNQRKGGAHLWQS</sequence>
<organism evidence="5 6">
    <name type="scientific">Sporofaciens musculi</name>
    <dbReference type="NCBI Taxonomy" id="2681861"/>
    <lineage>
        <taxon>Bacteria</taxon>
        <taxon>Bacillati</taxon>
        <taxon>Bacillota</taxon>
        <taxon>Clostridia</taxon>
        <taxon>Lachnospirales</taxon>
        <taxon>Lachnospiraceae</taxon>
        <taxon>Sporofaciens</taxon>
    </lineage>
</organism>
<gene>
    <name evidence="5" type="ORF">GN277_25550</name>
</gene>
<name>A0A7X3MLJ0_9FIRM</name>
<feature type="compositionally biased region" description="Basic and acidic residues" evidence="1">
    <location>
        <begin position="58"/>
        <end position="86"/>
    </location>
</feature>
<comment type="caution">
    <text evidence="5">The sequence shown here is derived from an EMBL/GenBank/DDBJ whole genome shotgun (WGS) entry which is preliminary data.</text>
</comment>
<feature type="signal peptide" evidence="3">
    <location>
        <begin position="1"/>
        <end position="25"/>
    </location>
</feature>
<dbReference type="InterPro" id="IPR041033">
    <property type="entry name" value="SpaA_PFL_dom_1"/>
</dbReference>
<proteinExistence type="predicted"/>
<evidence type="ECO:0000256" key="2">
    <source>
        <dbReference type="SAM" id="Phobius"/>
    </source>
</evidence>
<protein>
    <recommendedName>
        <fullName evidence="4">SpaA-like prealbumin fold domain-containing protein</fullName>
    </recommendedName>
</protein>
<evidence type="ECO:0000256" key="3">
    <source>
        <dbReference type="SAM" id="SignalP"/>
    </source>
</evidence>
<keyword evidence="6" id="KW-1185">Reference proteome</keyword>
<dbReference type="AlphaFoldDB" id="A0A7X3MLJ0"/>
<dbReference type="EMBL" id="WUQX01000001">
    <property type="protein sequence ID" value="MXP78584.1"/>
    <property type="molecule type" value="Genomic_DNA"/>
</dbReference>
<dbReference type="RefSeq" id="WP_159755411.1">
    <property type="nucleotide sequence ID" value="NZ_WUQX01000001.1"/>
</dbReference>
<evidence type="ECO:0000313" key="6">
    <source>
        <dbReference type="Proteomes" id="UP000460412"/>
    </source>
</evidence>
<feature type="transmembrane region" description="Helical" evidence="2">
    <location>
        <begin position="202"/>
        <end position="220"/>
    </location>
</feature>
<keyword evidence="2" id="KW-1133">Transmembrane helix</keyword>